<name>A0A1L9VG96_ASPGL</name>
<dbReference type="PIRSF" id="PIRSF000709">
    <property type="entry name" value="6PFK_2-Ptase"/>
    <property type="match status" value="1"/>
</dbReference>
<dbReference type="InterPro" id="IPR029033">
    <property type="entry name" value="His_PPase_superfam"/>
</dbReference>
<evidence type="ECO:0000256" key="2">
    <source>
        <dbReference type="ARBA" id="ARBA00004798"/>
    </source>
</evidence>
<dbReference type="STRING" id="1160497.A0A1L9VG96"/>
<feature type="binding site" evidence="7">
    <location>
        <begin position="22"/>
        <end position="23"/>
    </location>
    <ligand>
        <name>substrate</name>
    </ligand>
</feature>
<feature type="site" description="Transition state stabilizer" evidence="8">
    <location>
        <position position="182"/>
    </location>
</feature>
<dbReference type="InterPro" id="IPR001345">
    <property type="entry name" value="PG/BPGM_mutase_AS"/>
</dbReference>
<keyword evidence="4 9" id="KW-0324">Glycolysis</keyword>
<dbReference type="Gene3D" id="3.40.50.1240">
    <property type="entry name" value="Phosphoglycerate mutase-like"/>
    <property type="match status" value="1"/>
</dbReference>
<evidence type="ECO:0000256" key="1">
    <source>
        <dbReference type="ARBA" id="ARBA00000380"/>
    </source>
</evidence>
<sequence>MTFKLILLRHGQSTWNASNLFTGWVDVPLSNKGLQEARNAGLCLAESGILPEVLHTSFLRRAINTASIALDVADRHWIPVKRSWCLNERHYGRLQGENKDNAADTFGAEQVRLWRRSYDVSPPAIQDDFDTRPLEPRYYVNGSYVIPETECLRDVMERMGPYWLSDIVPDLKSGQTVLIVAHGNSLRALIKLLDNLSDKEMLEKEIPTGIPIFYELGHEFKSTIRGGKLLN</sequence>
<gene>
    <name evidence="10" type="ORF">ASPGLDRAFT_129777</name>
</gene>
<dbReference type="EMBL" id="KV878901">
    <property type="protein sequence ID" value="OJJ82923.1"/>
    <property type="molecule type" value="Genomic_DNA"/>
</dbReference>
<evidence type="ECO:0000313" key="10">
    <source>
        <dbReference type="EMBL" id="OJJ82923.1"/>
    </source>
</evidence>
<accession>A0A1L9VG96</accession>
<dbReference type="RefSeq" id="XP_022399621.1">
    <property type="nucleotide sequence ID" value="XM_022540916.1"/>
</dbReference>
<evidence type="ECO:0000256" key="5">
    <source>
        <dbReference type="ARBA" id="ARBA00023235"/>
    </source>
</evidence>
<feature type="active site" description="Tele-phosphohistidine intermediate" evidence="6">
    <location>
        <position position="10"/>
    </location>
</feature>
<dbReference type="FunFam" id="3.40.50.1240:FF:000003">
    <property type="entry name" value="2,3-bisphosphoglycerate-dependent phosphoglycerate mutase"/>
    <property type="match status" value="1"/>
</dbReference>
<feature type="active site" description="Proton donor/acceptor" evidence="6">
    <location>
        <position position="88"/>
    </location>
</feature>
<keyword evidence="11" id="KW-1185">Reference proteome</keyword>
<feature type="binding site" evidence="7">
    <location>
        <position position="61"/>
    </location>
    <ligand>
        <name>substrate</name>
    </ligand>
</feature>
<dbReference type="GeneID" id="34457177"/>
<comment type="similarity">
    <text evidence="3 9">Belongs to the phosphoglycerate mutase family. BPG-dependent PGAM subfamily.</text>
</comment>
<keyword evidence="5 9" id="KW-0413">Isomerase</keyword>
<dbReference type="CDD" id="cd07067">
    <property type="entry name" value="HP_PGM_like"/>
    <property type="match status" value="1"/>
</dbReference>
<dbReference type="GO" id="GO:0004619">
    <property type="term" value="F:phosphoglycerate mutase activity"/>
    <property type="evidence" value="ECO:0007669"/>
    <property type="project" value="UniProtKB-EC"/>
</dbReference>
<comment type="pathway">
    <text evidence="2 9">Carbohydrate degradation; glycolysis; pyruvate from D-glyceraldehyde 3-phosphate: step 3/5.</text>
</comment>
<dbReference type="InterPro" id="IPR005952">
    <property type="entry name" value="Phosphogly_mut1"/>
</dbReference>
<proteinExistence type="inferred from homology"/>
<dbReference type="Proteomes" id="UP000184300">
    <property type="component" value="Unassembled WGS sequence"/>
</dbReference>
<evidence type="ECO:0000256" key="9">
    <source>
        <dbReference type="RuleBase" id="RU004511"/>
    </source>
</evidence>
<dbReference type="InterPro" id="IPR013078">
    <property type="entry name" value="His_Pase_superF_clade-1"/>
</dbReference>
<dbReference type="OrthoDB" id="4818801at2759"/>
<evidence type="ECO:0000256" key="3">
    <source>
        <dbReference type="ARBA" id="ARBA00006717"/>
    </source>
</evidence>
<feature type="binding site" evidence="7">
    <location>
        <begin position="9"/>
        <end position="16"/>
    </location>
    <ligand>
        <name>substrate</name>
    </ligand>
</feature>
<dbReference type="HAMAP" id="MF_01039">
    <property type="entry name" value="PGAM_GpmA"/>
    <property type="match status" value="1"/>
</dbReference>
<feature type="binding site" evidence="7">
    <location>
        <begin position="88"/>
        <end position="91"/>
    </location>
    <ligand>
        <name>substrate</name>
    </ligand>
</feature>
<dbReference type="AlphaFoldDB" id="A0A1L9VG96"/>
<reference evidence="11" key="1">
    <citation type="journal article" date="2017" name="Genome Biol.">
        <title>Comparative genomics reveals high biological diversity and specific adaptations in the industrially and medically important fungal genus Aspergillus.</title>
        <authorList>
            <person name="de Vries R.P."/>
            <person name="Riley R."/>
            <person name="Wiebenga A."/>
            <person name="Aguilar-Osorio G."/>
            <person name="Amillis S."/>
            <person name="Uchima C.A."/>
            <person name="Anderluh G."/>
            <person name="Asadollahi M."/>
            <person name="Askin M."/>
            <person name="Barry K."/>
            <person name="Battaglia E."/>
            <person name="Bayram O."/>
            <person name="Benocci T."/>
            <person name="Braus-Stromeyer S.A."/>
            <person name="Caldana C."/>
            <person name="Canovas D."/>
            <person name="Cerqueira G.C."/>
            <person name="Chen F."/>
            <person name="Chen W."/>
            <person name="Choi C."/>
            <person name="Clum A."/>
            <person name="Dos Santos R.A."/>
            <person name="Damasio A.R."/>
            <person name="Diallinas G."/>
            <person name="Emri T."/>
            <person name="Fekete E."/>
            <person name="Flipphi M."/>
            <person name="Freyberg S."/>
            <person name="Gallo A."/>
            <person name="Gournas C."/>
            <person name="Habgood R."/>
            <person name="Hainaut M."/>
            <person name="Harispe M.L."/>
            <person name="Henrissat B."/>
            <person name="Hilden K.S."/>
            <person name="Hope R."/>
            <person name="Hossain A."/>
            <person name="Karabika E."/>
            <person name="Karaffa L."/>
            <person name="Karanyi Z."/>
            <person name="Krasevec N."/>
            <person name="Kuo A."/>
            <person name="Kusch H."/>
            <person name="LaButti K."/>
            <person name="Lagendijk E.L."/>
            <person name="Lapidus A."/>
            <person name="Levasseur A."/>
            <person name="Lindquist E."/>
            <person name="Lipzen A."/>
            <person name="Logrieco A.F."/>
            <person name="MacCabe A."/>
            <person name="Maekelae M.R."/>
            <person name="Malavazi I."/>
            <person name="Melin P."/>
            <person name="Meyer V."/>
            <person name="Mielnichuk N."/>
            <person name="Miskei M."/>
            <person name="Molnar A.P."/>
            <person name="Mule G."/>
            <person name="Ngan C.Y."/>
            <person name="Orejas M."/>
            <person name="Orosz E."/>
            <person name="Ouedraogo J.P."/>
            <person name="Overkamp K.M."/>
            <person name="Park H.-S."/>
            <person name="Perrone G."/>
            <person name="Piumi F."/>
            <person name="Punt P.J."/>
            <person name="Ram A.F."/>
            <person name="Ramon A."/>
            <person name="Rauscher S."/>
            <person name="Record E."/>
            <person name="Riano-Pachon D.M."/>
            <person name="Robert V."/>
            <person name="Roehrig J."/>
            <person name="Ruller R."/>
            <person name="Salamov A."/>
            <person name="Salih N.S."/>
            <person name="Samson R.A."/>
            <person name="Sandor E."/>
            <person name="Sanguinetti M."/>
            <person name="Schuetze T."/>
            <person name="Sepcic K."/>
            <person name="Shelest E."/>
            <person name="Sherlock G."/>
            <person name="Sophianopoulou V."/>
            <person name="Squina F.M."/>
            <person name="Sun H."/>
            <person name="Susca A."/>
            <person name="Todd R.B."/>
            <person name="Tsang A."/>
            <person name="Unkles S.E."/>
            <person name="van de Wiele N."/>
            <person name="van Rossen-Uffink D."/>
            <person name="Oliveira J.V."/>
            <person name="Vesth T.C."/>
            <person name="Visser J."/>
            <person name="Yu J.-H."/>
            <person name="Zhou M."/>
            <person name="Andersen M.R."/>
            <person name="Archer D.B."/>
            <person name="Baker S.E."/>
            <person name="Benoit I."/>
            <person name="Brakhage A.A."/>
            <person name="Braus G.H."/>
            <person name="Fischer R."/>
            <person name="Frisvad J.C."/>
            <person name="Goldman G.H."/>
            <person name="Houbraken J."/>
            <person name="Oakley B."/>
            <person name="Pocsi I."/>
            <person name="Scazzocchio C."/>
            <person name="Seiboth B."/>
            <person name="vanKuyk P.A."/>
            <person name="Wortman J."/>
            <person name="Dyer P.S."/>
            <person name="Grigoriev I.V."/>
        </authorList>
    </citation>
    <scope>NUCLEOTIDE SEQUENCE [LARGE SCALE GENOMIC DNA]</scope>
    <source>
        <strain evidence="11">CBS 516.65</strain>
    </source>
</reference>
<dbReference type="VEuPathDB" id="FungiDB:ASPGLDRAFT_129777"/>
<dbReference type="PANTHER" id="PTHR11931">
    <property type="entry name" value="PHOSPHOGLYCERATE MUTASE"/>
    <property type="match status" value="1"/>
</dbReference>
<evidence type="ECO:0000256" key="7">
    <source>
        <dbReference type="PIRSR" id="PIRSR613078-2"/>
    </source>
</evidence>
<feature type="binding site" evidence="7">
    <location>
        <begin position="115"/>
        <end position="116"/>
    </location>
    <ligand>
        <name>substrate</name>
    </ligand>
</feature>
<protein>
    <recommendedName>
        <fullName evidence="9">Phosphoglycerate mutase</fullName>
        <ecNumber evidence="9">5.4.2.11</ecNumber>
    </recommendedName>
</protein>
<dbReference type="GO" id="GO:0006096">
    <property type="term" value="P:glycolytic process"/>
    <property type="evidence" value="ECO:0007669"/>
    <property type="project" value="UniProtKB-UniPathway"/>
</dbReference>
<dbReference type="UniPathway" id="UPA00109">
    <property type="reaction ID" value="UER00186"/>
</dbReference>
<dbReference type="SUPFAM" id="SSF53254">
    <property type="entry name" value="Phosphoglycerate mutase-like"/>
    <property type="match status" value="1"/>
</dbReference>
<evidence type="ECO:0000313" key="11">
    <source>
        <dbReference type="Proteomes" id="UP000184300"/>
    </source>
</evidence>
<feature type="binding site" evidence="7">
    <location>
        <begin position="183"/>
        <end position="184"/>
    </location>
    <ligand>
        <name>substrate</name>
    </ligand>
</feature>
<dbReference type="EC" id="5.4.2.11" evidence="9"/>
<dbReference type="SMART" id="SM00855">
    <property type="entry name" value="PGAM"/>
    <property type="match status" value="1"/>
</dbReference>
<dbReference type="Pfam" id="PF00300">
    <property type="entry name" value="His_Phos_1"/>
    <property type="match status" value="1"/>
</dbReference>
<dbReference type="NCBIfam" id="TIGR01258">
    <property type="entry name" value="pgm_1"/>
    <property type="match status" value="1"/>
</dbReference>
<organism evidence="10 11">
    <name type="scientific">Aspergillus glaucus CBS 516.65</name>
    <dbReference type="NCBI Taxonomy" id="1160497"/>
    <lineage>
        <taxon>Eukaryota</taxon>
        <taxon>Fungi</taxon>
        <taxon>Dikarya</taxon>
        <taxon>Ascomycota</taxon>
        <taxon>Pezizomycotina</taxon>
        <taxon>Eurotiomycetes</taxon>
        <taxon>Eurotiomycetidae</taxon>
        <taxon>Eurotiales</taxon>
        <taxon>Aspergillaceae</taxon>
        <taxon>Aspergillus</taxon>
        <taxon>Aspergillus subgen. Aspergillus</taxon>
    </lineage>
</organism>
<dbReference type="PROSITE" id="PS00175">
    <property type="entry name" value="PG_MUTASE"/>
    <property type="match status" value="1"/>
</dbReference>
<feature type="binding site" evidence="7">
    <location>
        <position position="99"/>
    </location>
    <ligand>
        <name>substrate</name>
    </ligand>
</feature>
<comment type="catalytic activity">
    <reaction evidence="1 9">
        <text>(2R)-2-phosphoglycerate = (2R)-3-phosphoglycerate</text>
        <dbReference type="Rhea" id="RHEA:15901"/>
        <dbReference type="ChEBI" id="CHEBI:58272"/>
        <dbReference type="ChEBI" id="CHEBI:58289"/>
        <dbReference type="EC" id="5.4.2.11"/>
    </reaction>
</comment>
<evidence type="ECO:0000256" key="6">
    <source>
        <dbReference type="PIRSR" id="PIRSR613078-1"/>
    </source>
</evidence>
<evidence type="ECO:0000256" key="4">
    <source>
        <dbReference type="ARBA" id="ARBA00023152"/>
    </source>
</evidence>
<evidence type="ECO:0000256" key="8">
    <source>
        <dbReference type="PIRSR" id="PIRSR613078-3"/>
    </source>
</evidence>